<proteinExistence type="predicted"/>
<keyword evidence="6" id="KW-0812">Transmembrane</keyword>
<dbReference type="AlphaFoldDB" id="A0A261V139"/>
<evidence type="ECO:0000313" key="14">
    <source>
        <dbReference type="Proteomes" id="UP000216885"/>
    </source>
</evidence>
<comment type="subcellular location">
    <subcellularLocation>
        <location evidence="2">Membrane</location>
    </subcellularLocation>
</comment>
<protein>
    <recommendedName>
        <fullName evidence="3">histidine kinase</fullName>
        <ecNumber evidence="3">2.7.13.3</ecNumber>
    </recommendedName>
</protein>
<dbReference type="Pfam" id="PF00512">
    <property type="entry name" value="HisKA"/>
    <property type="match status" value="1"/>
</dbReference>
<dbReference type="SMART" id="SM00387">
    <property type="entry name" value="HATPase_c"/>
    <property type="match status" value="1"/>
</dbReference>
<reference evidence="13 14" key="1">
    <citation type="submission" date="2017-05" db="EMBL/GenBank/DDBJ databases">
        <title>Complete and WGS of Bordetella genogroups.</title>
        <authorList>
            <person name="Spilker T."/>
            <person name="LiPuma J."/>
        </authorList>
    </citation>
    <scope>NUCLEOTIDE SEQUENCE [LARGE SCALE GENOMIC DNA]</scope>
    <source>
        <strain evidence="13 14">AU9919</strain>
    </source>
</reference>
<keyword evidence="14" id="KW-1185">Reference proteome</keyword>
<organism evidence="13 14">
    <name type="scientific">Bordetella genomosp. 4</name>
    <dbReference type="NCBI Taxonomy" id="463044"/>
    <lineage>
        <taxon>Bacteria</taxon>
        <taxon>Pseudomonadati</taxon>
        <taxon>Pseudomonadota</taxon>
        <taxon>Betaproteobacteria</taxon>
        <taxon>Burkholderiales</taxon>
        <taxon>Alcaligenaceae</taxon>
        <taxon>Bordetella</taxon>
    </lineage>
</organism>
<dbReference type="SMART" id="SM00388">
    <property type="entry name" value="HisKA"/>
    <property type="match status" value="1"/>
</dbReference>
<evidence type="ECO:0000256" key="1">
    <source>
        <dbReference type="ARBA" id="ARBA00000085"/>
    </source>
</evidence>
<evidence type="ECO:0000259" key="11">
    <source>
        <dbReference type="PROSITE" id="PS50109"/>
    </source>
</evidence>
<evidence type="ECO:0000256" key="5">
    <source>
        <dbReference type="ARBA" id="ARBA00022679"/>
    </source>
</evidence>
<dbReference type="PRINTS" id="PR00344">
    <property type="entry name" value="BCTRLSENSOR"/>
</dbReference>
<gene>
    <name evidence="13" type="ORF">CAL20_00555</name>
</gene>
<dbReference type="InterPro" id="IPR003660">
    <property type="entry name" value="HAMP_dom"/>
</dbReference>
<dbReference type="InterPro" id="IPR036890">
    <property type="entry name" value="HATPase_C_sf"/>
</dbReference>
<evidence type="ECO:0000256" key="4">
    <source>
        <dbReference type="ARBA" id="ARBA00022553"/>
    </source>
</evidence>
<comment type="caution">
    <text evidence="13">The sequence shown here is derived from an EMBL/GenBank/DDBJ whole genome shotgun (WGS) entry which is preliminary data.</text>
</comment>
<dbReference type="CDD" id="cd00075">
    <property type="entry name" value="HATPase"/>
    <property type="match status" value="1"/>
</dbReference>
<keyword evidence="10" id="KW-0472">Membrane</keyword>
<dbReference type="InterPro" id="IPR050428">
    <property type="entry name" value="TCS_sensor_his_kinase"/>
</dbReference>
<dbReference type="InterPro" id="IPR005467">
    <property type="entry name" value="His_kinase_dom"/>
</dbReference>
<keyword evidence="5" id="KW-0808">Transferase</keyword>
<evidence type="ECO:0000256" key="3">
    <source>
        <dbReference type="ARBA" id="ARBA00012438"/>
    </source>
</evidence>
<dbReference type="InterPro" id="IPR036097">
    <property type="entry name" value="HisK_dim/P_sf"/>
</dbReference>
<evidence type="ECO:0000256" key="9">
    <source>
        <dbReference type="ARBA" id="ARBA00023012"/>
    </source>
</evidence>
<dbReference type="Gene3D" id="3.30.565.10">
    <property type="entry name" value="Histidine kinase-like ATPase, C-terminal domain"/>
    <property type="match status" value="1"/>
</dbReference>
<dbReference type="PANTHER" id="PTHR45436">
    <property type="entry name" value="SENSOR HISTIDINE KINASE YKOH"/>
    <property type="match status" value="1"/>
</dbReference>
<dbReference type="PANTHER" id="PTHR45436:SF1">
    <property type="entry name" value="SENSOR PROTEIN QSEC"/>
    <property type="match status" value="1"/>
</dbReference>
<dbReference type="InterPro" id="IPR013727">
    <property type="entry name" value="2CSK_N"/>
</dbReference>
<feature type="domain" description="HAMP" evidence="12">
    <location>
        <begin position="167"/>
        <end position="219"/>
    </location>
</feature>
<keyword evidence="7 13" id="KW-0418">Kinase</keyword>
<dbReference type="InterPro" id="IPR004358">
    <property type="entry name" value="Sig_transdc_His_kin-like_C"/>
</dbReference>
<accession>A0A261V139</accession>
<dbReference type="CDD" id="cd00082">
    <property type="entry name" value="HisKA"/>
    <property type="match status" value="1"/>
</dbReference>
<dbReference type="SUPFAM" id="SSF47384">
    <property type="entry name" value="Homodimeric domain of signal transducing histidine kinase"/>
    <property type="match status" value="1"/>
</dbReference>
<dbReference type="Gene3D" id="1.10.287.130">
    <property type="match status" value="1"/>
</dbReference>
<dbReference type="GO" id="GO:0000155">
    <property type="term" value="F:phosphorelay sensor kinase activity"/>
    <property type="evidence" value="ECO:0007669"/>
    <property type="project" value="InterPro"/>
</dbReference>
<keyword evidence="4" id="KW-0597">Phosphoprotein</keyword>
<dbReference type="SUPFAM" id="SSF55874">
    <property type="entry name" value="ATPase domain of HSP90 chaperone/DNA topoisomerase II/histidine kinase"/>
    <property type="match status" value="1"/>
</dbReference>
<dbReference type="Proteomes" id="UP000216885">
    <property type="component" value="Unassembled WGS sequence"/>
</dbReference>
<evidence type="ECO:0000256" key="6">
    <source>
        <dbReference type="ARBA" id="ARBA00022692"/>
    </source>
</evidence>
<dbReference type="InterPro" id="IPR003661">
    <property type="entry name" value="HisK_dim/P_dom"/>
</dbReference>
<dbReference type="EMBL" id="NEVQ01000001">
    <property type="protein sequence ID" value="OZI67868.1"/>
    <property type="molecule type" value="Genomic_DNA"/>
</dbReference>
<evidence type="ECO:0000256" key="8">
    <source>
        <dbReference type="ARBA" id="ARBA00022989"/>
    </source>
</evidence>
<keyword evidence="9" id="KW-0902">Two-component regulatory system</keyword>
<name>A0A261V139_9BORD</name>
<evidence type="ECO:0000259" key="12">
    <source>
        <dbReference type="PROSITE" id="PS50885"/>
    </source>
</evidence>
<evidence type="ECO:0000256" key="10">
    <source>
        <dbReference type="ARBA" id="ARBA00023136"/>
    </source>
</evidence>
<keyword evidence="8" id="KW-1133">Transmembrane helix</keyword>
<feature type="domain" description="Histidine kinase" evidence="11">
    <location>
        <begin position="227"/>
        <end position="445"/>
    </location>
</feature>
<evidence type="ECO:0000256" key="2">
    <source>
        <dbReference type="ARBA" id="ARBA00004370"/>
    </source>
</evidence>
<evidence type="ECO:0000256" key="7">
    <source>
        <dbReference type="ARBA" id="ARBA00022777"/>
    </source>
</evidence>
<dbReference type="GO" id="GO:0005886">
    <property type="term" value="C:plasma membrane"/>
    <property type="evidence" value="ECO:0007669"/>
    <property type="project" value="TreeGrafter"/>
</dbReference>
<dbReference type="PROSITE" id="PS50109">
    <property type="entry name" value="HIS_KIN"/>
    <property type="match status" value="1"/>
</dbReference>
<dbReference type="Pfam" id="PF08521">
    <property type="entry name" value="2CSK_N"/>
    <property type="match status" value="1"/>
</dbReference>
<dbReference type="InterPro" id="IPR003594">
    <property type="entry name" value="HATPase_dom"/>
</dbReference>
<comment type="catalytic activity">
    <reaction evidence="1">
        <text>ATP + protein L-histidine = ADP + protein N-phospho-L-histidine.</text>
        <dbReference type="EC" id="2.7.13.3"/>
    </reaction>
</comment>
<dbReference type="PROSITE" id="PS50885">
    <property type="entry name" value="HAMP"/>
    <property type="match status" value="1"/>
</dbReference>
<sequence length="458" mass="50289">MLIALWLSNYQLRNQVDQAYDRALAGALRSIDHNISTASGGLSLEQPYLMLEFFELTANGNVYYRIATEDGLAEIGNQDLPLPDKPLISGQPQFFDAQYQGLSLRVAALARPMDPPLYNNRGGRVIVQVAESLETRENFLNQSLLRALERDIVVILIVVLVVVWSVFRAVRPLERLRQDVDKRSADDLSPVDAPDIPSEVAPLVDAVNLHMSRFTAQARVQRQFLDDASHQLRTPLSVLRTQTAYALRETDPTEIRTALLAMQEGLDRAVRTTNQMLALARAKNASLSEAGLVPEEVDLVDIAQNVIRTLLPAARARQLDLGLEASSLPVRIQGIDWLLREALSNLIDNAIRYTAPASQVTVRVYADERYARVTVEDSGPGMSSADISQASVRFRRGAAGKNKPGAGLGLAIVGTIVEIHGGRFVLENRQPQPGLRAALVFTLGSFPNAALRHEIAGN</sequence>
<dbReference type="Pfam" id="PF02518">
    <property type="entry name" value="HATPase_c"/>
    <property type="match status" value="1"/>
</dbReference>
<evidence type="ECO:0000313" key="13">
    <source>
        <dbReference type="EMBL" id="OZI67868.1"/>
    </source>
</evidence>
<dbReference type="EC" id="2.7.13.3" evidence="3"/>